<dbReference type="KEGG" id="ovi:T265_09757"/>
<feature type="domain" description="Ig-like" evidence="1">
    <location>
        <begin position="123"/>
        <end position="212"/>
    </location>
</feature>
<keyword evidence="4" id="KW-1185">Reference proteome</keyword>
<dbReference type="InterPro" id="IPR007110">
    <property type="entry name" value="Ig-like_dom"/>
</dbReference>
<dbReference type="PANTHER" id="PTHR37984:SF13">
    <property type="entry name" value="RIBONUCLEASE H"/>
    <property type="match status" value="1"/>
</dbReference>
<dbReference type="RefSeq" id="XP_009174192.1">
    <property type="nucleotide sequence ID" value="XM_009175928.1"/>
</dbReference>
<evidence type="ECO:0000259" key="1">
    <source>
        <dbReference type="PROSITE" id="PS50835"/>
    </source>
</evidence>
<evidence type="ECO:0000313" key="3">
    <source>
        <dbReference type="EMBL" id="KER22070.1"/>
    </source>
</evidence>
<dbReference type="GeneID" id="20323925"/>
<dbReference type="InterPro" id="IPR043502">
    <property type="entry name" value="DNA/RNA_pol_sf"/>
</dbReference>
<dbReference type="PROSITE" id="PS50878">
    <property type="entry name" value="RT_POL"/>
    <property type="match status" value="1"/>
</dbReference>
<evidence type="ECO:0000259" key="2">
    <source>
        <dbReference type="PROSITE" id="PS50878"/>
    </source>
</evidence>
<reference evidence="3 4" key="1">
    <citation type="submission" date="2013-11" db="EMBL/GenBank/DDBJ databases">
        <title>Opisthorchis viverrini - life in the bile duct.</title>
        <authorList>
            <person name="Young N.D."/>
            <person name="Nagarajan N."/>
            <person name="Lin S.J."/>
            <person name="Korhonen P.K."/>
            <person name="Jex A.R."/>
            <person name="Hall R.S."/>
            <person name="Safavi-Hemami H."/>
            <person name="Kaewkong W."/>
            <person name="Bertrand D."/>
            <person name="Gao S."/>
            <person name="Seet Q."/>
            <person name="Wongkham S."/>
            <person name="Teh B.T."/>
            <person name="Wongkham C."/>
            <person name="Intapan P.M."/>
            <person name="Maleewong W."/>
            <person name="Yang X."/>
            <person name="Hu M."/>
            <person name="Wang Z."/>
            <person name="Hofmann A."/>
            <person name="Sternberg P.W."/>
            <person name="Tan P."/>
            <person name="Wang J."/>
            <person name="Gasser R.B."/>
        </authorList>
    </citation>
    <scope>NUCLEOTIDE SEQUENCE [LARGE SCALE GENOMIC DNA]</scope>
</reference>
<dbReference type="Gene3D" id="3.10.10.10">
    <property type="entry name" value="HIV Type 1 Reverse Transcriptase, subunit A, domain 1"/>
    <property type="match status" value="1"/>
</dbReference>
<dbReference type="PANTHER" id="PTHR37984">
    <property type="entry name" value="PROTEIN CBG26694"/>
    <property type="match status" value="1"/>
</dbReference>
<name>A0A074ZFQ8_OPIVI</name>
<dbReference type="STRING" id="6198.A0A074ZFQ8"/>
<dbReference type="InterPro" id="IPR043128">
    <property type="entry name" value="Rev_trsase/Diguanyl_cyclase"/>
</dbReference>
<protein>
    <recommendedName>
        <fullName evidence="5">Reverse transcriptase domain-containing protein</fullName>
    </recommendedName>
</protein>
<dbReference type="CTD" id="20323925"/>
<dbReference type="SUPFAM" id="SSF56672">
    <property type="entry name" value="DNA/RNA polymerases"/>
    <property type="match status" value="1"/>
</dbReference>
<evidence type="ECO:0008006" key="5">
    <source>
        <dbReference type="Google" id="ProtNLM"/>
    </source>
</evidence>
<dbReference type="Gene3D" id="3.30.70.270">
    <property type="match status" value="1"/>
</dbReference>
<organism evidence="3 4">
    <name type="scientific">Opisthorchis viverrini</name>
    <name type="common">Southeast Asian liver fluke</name>
    <dbReference type="NCBI Taxonomy" id="6198"/>
    <lineage>
        <taxon>Eukaryota</taxon>
        <taxon>Metazoa</taxon>
        <taxon>Spiralia</taxon>
        <taxon>Lophotrochozoa</taxon>
        <taxon>Platyhelminthes</taxon>
        <taxon>Trematoda</taxon>
        <taxon>Digenea</taxon>
        <taxon>Opisthorchiida</taxon>
        <taxon>Opisthorchiata</taxon>
        <taxon>Opisthorchiidae</taxon>
        <taxon>Opisthorchis</taxon>
    </lineage>
</organism>
<gene>
    <name evidence="3" type="ORF">T265_09757</name>
</gene>
<dbReference type="OrthoDB" id="10056300at2759"/>
<dbReference type="FunFam" id="3.30.70.270:FF:000003">
    <property type="entry name" value="Transposon Ty3-G Gag-Pol polyprotein"/>
    <property type="match status" value="1"/>
</dbReference>
<proteinExistence type="predicted"/>
<dbReference type="EMBL" id="KL596922">
    <property type="protein sequence ID" value="KER22070.1"/>
    <property type="molecule type" value="Genomic_DNA"/>
</dbReference>
<dbReference type="InterPro" id="IPR000477">
    <property type="entry name" value="RT_dom"/>
</dbReference>
<evidence type="ECO:0000313" key="4">
    <source>
        <dbReference type="Proteomes" id="UP000054324"/>
    </source>
</evidence>
<dbReference type="CDD" id="cd01647">
    <property type="entry name" value="RT_LTR"/>
    <property type="match status" value="1"/>
</dbReference>
<dbReference type="AlphaFoldDB" id="A0A074ZFQ8"/>
<sequence>MNSEEILRNIRVKREPWLRQKHPGLIEVFDAPESDFYEVECYHLQNRKQRTIIKVFRGVIGVSEELSELFVYHGEQDIYQTFDQRYPHTWTVQKFGAGGKWMIGCFIMGELHKLFDVTVIGFPSMPIMTPWKPTRITPGLKMHFKCEVKNQPYVTSVKISIKRISGPEIFNVNGNQMTLRDDVTVNTDQDDSVYRCIADSGKIVLFEEFEVKVVDRDILQPVIKPDVSWLAASQENFTFNCTLDNNEISDNLYLFMKGFRISPNVQKLEPRLNRIRPDVIQIGSSDSIEITLQCVLRTEKVLNIVKKIIYIERVPYKPCVFIAEKNIASPKISIQRIDGPDGFIEIEQDSIIPIVDGPSPIVTFKCSVTTKDGVLIDSARIRTMIFGRDWLQQLPILTLNLVSTLPEVQSLIRNYEEVFPEPKTGKFSERNVYICVPPGTQPRFLKSRSLPHLMRPKVQEELNRLQHEGIIQTTEFLKWATPIVPVLQPDDTVRICDLAHAYEQLEPTEEAKPVTAISTHRGLFMFNRLPFGIHSAPSVFQRTIENIAEIPKTFVYLDDILITGCTMEEHLKSLKLVLDRLKECGLRIKKEKYDFLVDHVDYLGFRISAEGLAPLAEKIRPVVEAPQPRNKHELGSFLGMVNHYARTKTSNTFGPAATGFGA</sequence>
<dbReference type="InterPro" id="IPR050951">
    <property type="entry name" value="Retrovirus_Pol_polyprotein"/>
</dbReference>
<dbReference type="Proteomes" id="UP000054324">
    <property type="component" value="Unassembled WGS sequence"/>
</dbReference>
<feature type="domain" description="Reverse transcriptase" evidence="2">
    <location>
        <begin position="416"/>
        <end position="607"/>
    </location>
</feature>
<dbReference type="PROSITE" id="PS50835">
    <property type="entry name" value="IG_LIKE"/>
    <property type="match status" value="1"/>
</dbReference>
<dbReference type="Pfam" id="PF00078">
    <property type="entry name" value="RVT_1"/>
    <property type="match status" value="1"/>
</dbReference>
<accession>A0A074ZFQ8</accession>